<organism evidence="2 3">
    <name type="scientific">Eptatretus burgeri</name>
    <name type="common">Inshore hagfish</name>
    <dbReference type="NCBI Taxonomy" id="7764"/>
    <lineage>
        <taxon>Eukaryota</taxon>
        <taxon>Metazoa</taxon>
        <taxon>Chordata</taxon>
        <taxon>Craniata</taxon>
        <taxon>Vertebrata</taxon>
        <taxon>Cyclostomata</taxon>
        <taxon>Myxini</taxon>
        <taxon>Myxiniformes</taxon>
        <taxon>Myxinidae</taxon>
        <taxon>Eptatretinae</taxon>
        <taxon>Eptatretus</taxon>
    </lineage>
</organism>
<dbReference type="InterPro" id="IPR009057">
    <property type="entry name" value="Homeodomain-like_sf"/>
</dbReference>
<protein>
    <recommendedName>
        <fullName evidence="1">Transposase Tc1-like domain-containing protein</fullName>
    </recommendedName>
</protein>
<dbReference type="Ensembl" id="ENSEBUT00000027960.1">
    <property type="protein sequence ID" value="ENSEBUP00000027384.1"/>
    <property type="gene ID" value="ENSEBUG00000016782.1"/>
</dbReference>
<dbReference type="GO" id="GO:0003677">
    <property type="term" value="F:DNA binding"/>
    <property type="evidence" value="ECO:0007669"/>
    <property type="project" value="InterPro"/>
</dbReference>
<dbReference type="Pfam" id="PF01498">
    <property type="entry name" value="HTH_Tnp_Tc3_2"/>
    <property type="match status" value="1"/>
</dbReference>
<sequence>MPRLSNIQCERAIGMLNTGTSVTDVARVMGCSRQTIHNLQTRLHQTGTTADRPCPGRPRVTSRAEDRQIVFRHLRNRFVTATSTGNELFGGRVTAQTIRNRLRSARLHARRPYRGPILTRFHRRQRLLWARRHLRWTQRDWNRVVFMHGAWSGLVCWTLCETS</sequence>
<dbReference type="GO" id="GO:0006313">
    <property type="term" value="P:DNA transposition"/>
    <property type="evidence" value="ECO:0007669"/>
    <property type="project" value="InterPro"/>
</dbReference>
<evidence type="ECO:0000313" key="2">
    <source>
        <dbReference type="Ensembl" id="ENSEBUP00000027384.1"/>
    </source>
</evidence>
<evidence type="ECO:0000259" key="1">
    <source>
        <dbReference type="Pfam" id="PF01498"/>
    </source>
</evidence>
<dbReference type="PANTHER" id="PTHR23022">
    <property type="entry name" value="TRANSPOSABLE ELEMENT-RELATED"/>
    <property type="match status" value="1"/>
</dbReference>
<feature type="domain" description="Transposase Tc1-like" evidence="1">
    <location>
        <begin position="66"/>
        <end position="134"/>
    </location>
</feature>
<dbReference type="GeneTree" id="ENSGT01150000289262"/>
<dbReference type="Proteomes" id="UP000694388">
    <property type="component" value="Unplaced"/>
</dbReference>
<dbReference type="Gene3D" id="3.30.420.10">
    <property type="entry name" value="Ribonuclease H-like superfamily/Ribonuclease H"/>
    <property type="match status" value="1"/>
</dbReference>
<reference evidence="2" key="2">
    <citation type="submission" date="2025-09" db="UniProtKB">
        <authorList>
            <consortium name="Ensembl"/>
        </authorList>
    </citation>
    <scope>IDENTIFICATION</scope>
</reference>
<keyword evidence="3" id="KW-1185">Reference proteome</keyword>
<proteinExistence type="predicted"/>
<dbReference type="GO" id="GO:0015074">
    <property type="term" value="P:DNA integration"/>
    <property type="evidence" value="ECO:0007669"/>
    <property type="project" value="InterPro"/>
</dbReference>
<dbReference type="Gene3D" id="1.10.10.60">
    <property type="entry name" value="Homeodomain-like"/>
    <property type="match status" value="1"/>
</dbReference>
<dbReference type="OMA" id="RIVCAFR"/>
<reference evidence="2" key="1">
    <citation type="submission" date="2025-08" db="UniProtKB">
        <authorList>
            <consortium name="Ensembl"/>
        </authorList>
    </citation>
    <scope>IDENTIFICATION</scope>
</reference>
<dbReference type="InterPro" id="IPR052338">
    <property type="entry name" value="Transposase_5"/>
</dbReference>
<evidence type="ECO:0000313" key="3">
    <source>
        <dbReference type="Proteomes" id="UP000694388"/>
    </source>
</evidence>
<dbReference type="SUPFAM" id="SSF46689">
    <property type="entry name" value="Homeodomain-like"/>
    <property type="match status" value="1"/>
</dbReference>
<dbReference type="PANTHER" id="PTHR23022:SF135">
    <property type="entry name" value="SI:DKEY-77F5.3"/>
    <property type="match status" value="1"/>
</dbReference>
<dbReference type="InterPro" id="IPR002492">
    <property type="entry name" value="Transposase_Tc1-like"/>
</dbReference>
<dbReference type="InterPro" id="IPR036397">
    <property type="entry name" value="RNaseH_sf"/>
</dbReference>
<accession>A0A8C4RBW6</accession>
<dbReference type="Pfam" id="PF13551">
    <property type="entry name" value="HTH_29"/>
    <property type="match status" value="1"/>
</dbReference>
<name>A0A8C4RBW6_EPTBU</name>
<dbReference type="AlphaFoldDB" id="A0A8C4RBW6"/>